<feature type="coiled-coil region" evidence="1">
    <location>
        <begin position="192"/>
        <end position="257"/>
    </location>
</feature>
<evidence type="ECO:0000256" key="1">
    <source>
        <dbReference type="SAM" id="Coils"/>
    </source>
</evidence>
<sequence length="449" mass="52220">MNETQVRIRTNNENEIFDILELPDPKSELIKDECLTVNKCTNFEFLVSDFSTLIDLVRLAENGAHRHCEIQIQIRDIGRIITRLAGDTSLAILAFEQSSTEMAESWKLAYEFLLTSLEEEALITLGSIEEKAKEMHDTSLRLKQDANNAGNKIRDISNAAVRQKDEDTKNKEMIETKKKAIEIEESTWKEHEETAKKDIENLKAKINNAVEKIETNEKYINKWGIIGRFPFMFKNEKEMVENERKEKQRLIEEQRLRIAARREANEKIREFSLKMLDYKEHLVLATDVVDSLNQAFSSLSEIEGIIEAARMYWEKTHTYLKQLSTQKLSKIIKNGLKKDEAAKQILFRSPTFKREAVKTYAKCIAVSETCHRYKGQMEENHNNLIKYLRENPNDEQSIAIVRSLAGKLKKNTEITDNRLRLEEEELNEQEANLNNDIQASMEEYIILSL</sequence>
<keyword evidence="3" id="KW-1185">Reference proteome</keyword>
<dbReference type="OrthoDB" id="2349703at2759"/>
<comment type="caution">
    <text evidence="2">The sequence shown here is derived from an EMBL/GenBank/DDBJ whole genome shotgun (WGS) entry which is preliminary data.</text>
</comment>
<evidence type="ECO:0000313" key="2">
    <source>
        <dbReference type="EMBL" id="RIA93876.1"/>
    </source>
</evidence>
<dbReference type="Proteomes" id="UP000265703">
    <property type="component" value="Unassembled WGS sequence"/>
</dbReference>
<dbReference type="STRING" id="658196.A0A397TAA8"/>
<reference evidence="2 3" key="1">
    <citation type="submission" date="2018-06" db="EMBL/GenBank/DDBJ databases">
        <title>Comparative genomics reveals the genomic features of Rhizophagus irregularis, R. cerebriforme, R. diaphanum and Gigaspora rosea, and their symbiotic lifestyle signature.</title>
        <authorList>
            <person name="Morin E."/>
            <person name="San Clemente H."/>
            <person name="Chen E.C.H."/>
            <person name="De La Providencia I."/>
            <person name="Hainaut M."/>
            <person name="Kuo A."/>
            <person name="Kohler A."/>
            <person name="Murat C."/>
            <person name="Tang N."/>
            <person name="Roy S."/>
            <person name="Loubradou J."/>
            <person name="Henrissat B."/>
            <person name="Grigoriev I.V."/>
            <person name="Corradi N."/>
            <person name="Roux C."/>
            <person name="Martin F.M."/>
        </authorList>
    </citation>
    <scope>NUCLEOTIDE SEQUENCE [LARGE SCALE GENOMIC DNA]</scope>
    <source>
        <strain evidence="2 3">DAOM 227022</strain>
    </source>
</reference>
<dbReference type="PANTHER" id="PTHR37508:SF1">
    <property type="entry name" value="TRANSMEMBRANE PROTEIN"/>
    <property type="match status" value="1"/>
</dbReference>
<accession>A0A397TAA8</accession>
<organism evidence="2 3">
    <name type="scientific">Glomus cerebriforme</name>
    <dbReference type="NCBI Taxonomy" id="658196"/>
    <lineage>
        <taxon>Eukaryota</taxon>
        <taxon>Fungi</taxon>
        <taxon>Fungi incertae sedis</taxon>
        <taxon>Mucoromycota</taxon>
        <taxon>Glomeromycotina</taxon>
        <taxon>Glomeromycetes</taxon>
        <taxon>Glomerales</taxon>
        <taxon>Glomeraceae</taxon>
        <taxon>Glomus</taxon>
    </lineage>
</organism>
<protein>
    <submittedName>
        <fullName evidence="2">Uncharacterized protein</fullName>
    </submittedName>
</protein>
<keyword evidence="1" id="KW-0175">Coiled coil</keyword>
<name>A0A397TAA8_9GLOM</name>
<proteinExistence type="predicted"/>
<gene>
    <name evidence="2" type="ORF">C1645_735226</name>
</gene>
<dbReference type="EMBL" id="QKYT01000095">
    <property type="protein sequence ID" value="RIA93876.1"/>
    <property type="molecule type" value="Genomic_DNA"/>
</dbReference>
<feature type="coiled-coil region" evidence="1">
    <location>
        <begin position="412"/>
        <end position="443"/>
    </location>
</feature>
<dbReference type="PANTHER" id="PTHR37508">
    <property type="entry name" value="TRANSMEMBRANE PROTEIN"/>
    <property type="match status" value="1"/>
</dbReference>
<dbReference type="AlphaFoldDB" id="A0A397TAA8"/>
<evidence type="ECO:0000313" key="3">
    <source>
        <dbReference type="Proteomes" id="UP000265703"/>
    </source>
</evidence>